<gene>
    <name evidence="3" type="ORF">CONPUDRAFT_108158</name>
</gene>
<comment type="caution">
    <text evidence="3">The sequence shown here is derived from an EMBL/GenBank/DDBJ whole genome shotgun (WGS) entry which is preliminary data.</text>
</comment>
<evidence type="ECO:0000313" key="3">
    <source>
        <dbReference type="EMBL" id="EIW78332.1"/>
    </source>
</evidence>
<keyword evidence="4" id="KW-1185">Reference proteome</keyword>
<evidence type="ECO:0000313" key="4">
    <source>
        <dbReference type="Proteomes" id="UP000053558"/>
    </source>
</evidence>
<dbReference type="Pfam" id="PF24883">
    <property type="entry name" value="NPHP3_N"/>
    <property type="match status" value="1"/>
</dbReference>
<dbReference type="OrthoDB" id="2928561at2759"/>
<dbReference type="Gene3D" id="3.40.50.300">
    <property type="entry name" value="P-loop containing nucleotide triphosphate hydrolases"/>
    <property type="match status" value="1"/>
</dbReference>
<feature type="domain" description="Nephrocystin 3-like N-terminal" evidence="2">
    <location>
        <begin position="59"/>
        <end position="156"/>
    </location>
</feature>
<feature type="non-terminal residue" evidence="3">
    <location>
        <position position="162"/>
    </location>
</feature>
<accession>A0A5M3MGI6</accession>
<dbReference type="RefSeq" id="XP_007771385.1">
    <property type="nucleotide sequence ID" value="XM_007773195.1"/>
</dbReference>
<dbReference type="GeneID" id="19198692"/>
<dbReference type="EMBL" id="JH711582">
    <property type="protein sequence ID" value="EIW78332.1"/>
    <property type="molecule type" value="Genomic_DNA"/>
</dbReference>
<dbReference type="InterPro" id="IPR056884">
    <property type="entry name" value="NPHP3-like_N"/>
</dbReference>
<evidence type="ECO:0000259" key="2">
    <source>
        <dbReference type="Pfam" id="PF24883"/>
    </source>
</evidence>
<dbReference type="Proteomes" id="UP000053558">
    <property type="component" value="Unassembled WGS sequence"/>
</dbReference>
<dbReference type="SUPFAM" id="SSF52540">
    <property type="entry name" value="P-loop containing nucleoside triphosphate hydrolases"/>
    <property type="match status" value="1"/>
</dbReference>
<keyword evidence="1" id="KW-0677">Repeat</keyword>
<dbReference type="AlphaFoldDB" id="A0A5M3MGI6"/>
<dbReference type="InterPro" id="IPR027417">
    <property type="entry name" value="P-loop_NTPase"/>
</dbReference>
<reference evidence="4" key="1">
    <citation type="journal article" date="2012" name="Science">
        <title>The Paleozoic origin of enzymatic lignin decomposition reconstructed from 31 fungal genomes.</title>
        <authorList>
            <person name="Floudas D."/>
            <person name="Binder M."/>
            <person name="Riley R."/>
            <person name="Barry K."/>
            <person name="Blanchette R.A."/>
            <person name="Henrissat B."/>
            <person name="Martinez A.T."/>
            <person name="Otillar R."/>
            <person name="Spatafora J.W."/>
            <person name="Yadav J.S."/>
            <person name="Aerts A."/>
            <person name="Benoit I."/>
            <person name="Boyd A."/>
            <person name="Carlson A."/>
            <person name="Copeland A."/>
            <person name="Coutinho P.M."/>
            <person name="de Vries R.P."/>
            <person name="Ferreira P."/>
            <person name="Findley K."/>
            <person name="Foster B."/>
            <person name="Gaskell J."/>
            <person name="Glotzer D."/>
            <person name="Gorecki P."/>
            <person name="Heitman J."/>
            <person name="Hesse C."/>
            <person name="Hori C."/>
            <person name="Igarashi K."/>
            <person name="Jurgens J.A."/>
            <person name="Kallen N."/>
            <person name="Kersten P."/>
            <person name="Kohler A."/>
            <person name="Kuees U."/>
            <person name="Kumar T.K.A."/>
            <person name="Kuo A."/>
            <person name="LaButti K."/>
            <person name="Larrondo L.F."/>
            <person name="Lindquist E."/>
            <person name="Ling A."/>
            <person name="Lombard V."/>
            <person name="Lucas S."/>
            <person name="Lundell T."/>
            <person name="Martin R."/>
            <person name="McLaughlin D.J."/>
            <person name="Morgenstern I."/>
            <person name="Morin E."/>
            <person name="Murat C."/>
            <person name="Nagy L.G."/>
            <person name="Nolan M."/>
            <person name="Ohm R.A."/>
            <person name="Patyshakuliyeva A."/>
            <person name="Rokas A."/>
            <person name="Ruiz-Duenas F.J."/>
            <person name="Sabat G."/>
            <person name="Salamov A."/>
            <person name="Samejima M."/>
            <person name="Schmutz J."/>
            <person name="Slot J.C."/>
            <person name="St John F."/>
            <person name="Stenlid J."/>
            <person name="Sun H."/>
            <person name="Sun S."/>
            <person name="Syed K."/>
            <person name="Tsang A."/>
            <person name="Wiebenga A."/>
            <person name="Young D."/>
            <person name="Pisabarro A."/>
            <person name="Eastwood D.C."/>
            <person name="Martin F."/>
            <person name="Cullen D."/>
            <person name="Grigoriev I.V."/>
            <person name="Hibbett D.S."/>
        </authorList>
    </citation>
    <scope>NUCLEOTIDE SEQUENCE [LARGE SCALE GENOMIC DNA]</scope>
    <source>
        <strain evidence="4">RWD-64-598 SS2</strain>
    </source>
</reference>
<evidence type="ECO:0000256" key="1">
    <source>
        <dbReference type="ARBA" id="ARBA00022737"/>
    </source>
</evidence>
<proteinExistence type="predicted"/>
<protein>
    <recommendedName>
        <fullName evidence="2">Nephrocystin 3-like N-terminal domain-containing protein</fullName>
    </recommendedName>
</protein>
<dbReference type="KEGG" id="cput:CONPUDRAFT_108158"/>
<organism evidence="3 4">
    <name type="scientific">Coniophora puteana (strain RWD-64-598)</name>
    <name type="common">Brown rot fungus</name>
    <dbReference type="NCBI Taxonomy" id="741705"/>
    <lineage>
        <taxon>Eukaryota</taxon>
        <taxon>Fungi</taxon>
        <taxon>Dikarya</taxon>
        <taxon>Basidiomycota</taxon>
        <taxon>Agaricomycotina</taxon>
        <taxon>Agaricomycetes</taxon>
        <taxon>Agaricomycetidae</taxon>
        <taxon>Boletales</taxon>
        <taxon>Coniophorineae</taxon>
        <taxon>Coniophoraceae</taxon>
        <taxon>Coniophora</taxon>
    </lineage>
</organism>
<name>A0A5M3MGI6_CONPW</name>
<sequence>MSALGSSFDQQANEDAWRRLHGQIAQGAEYDSNERRPFSQCLPGTRVELLKTLEASLIRQDSKIVWLFGGSGSGKSSVAYSTADRLRSRDQLAATFFFSRKEVSRSSTDYVFLTLAYQIGLLHHRAKEAIIKAIRHDPDLLSPHKSRRDQFIKLLAEPLREL</sequence>